<dbReference type="EMBL" id="SNRY01005032">
    <property type="protein sequence ID" value="KAA6316027.1"/>
    <property type="molecule type" value="Genomic_DNA"/>
</dbReference>
<gene>
    <name evidence="1" type="ORF">EZS27_033608</name>
</gene>
<protein>
    <submittedName>
        <fullName evidence="1">Uncharacterized protein</fullName>
    </submittedName>
</protein>
<name>A0A5J4Q2X3_9ZZZZ</name>
<dbReference type="AlphaFoldDB" id="A0A5J4Q2X3"/>
<evidence type="ECO:0000313" key="1">
    <source>
        <dbReference type="EMBL" id="KAA6316027.1"/>
    </source>
</evidence>
<sequence length="99" mass="11603">MWDGQIDAWKGDAEKRMLSLNKAIEETQGLNSAYHIGPAYFLKLENYDGSFDELWKNHLHGVLFEYLRGLSNAQDELKKLHMQLIIYSNIISYVRNNNR</sequence>
<comment type="caution">
    <text evidence="1">The sequence shown here is derived from an EMBL/GenBank/DDBJ whole genome shotgun (WGS) entry which is preliminary data.</text>
</comment>
<organism evidence="1">
    <name type="scientific">termite gut metagenome</name>
    <dbReference type="NCBI Taxonomy" id="433724"/>
    <lineage>
        <taxon>unclassified sequences</taxon>
        <taxon>metagenomes</taxon>
        <taxon>organismal metagenomes</taxon>
    </lineage>
</organism>
<proteinExistence type="predicted"/>
<reference evidence="1" key="1">
    <citation type="submission" date="2019-03" db="EMBL/GenBank/DDBJ databases">
        <title>Single cell metagenomics reveals metabolic interactions within the superorganism composed of flagellate Streblomastix strix and complex community of Bacteroidetes bacteria on its surface.</title>
        <authorList>
            <person name="Treitli S.C."/>
            <person name="Kolisko M."/>
            <person name="Husnik F."/>
            <person name="Keeling P."/>
            <person name="Hampl V."/>
        </authorList>
    </citation>
    <scope>NUCLEOTIDE SEQUENCE</scope>
    <source>
        <strain evidence="1">STM</strain>
    </source>
</reference>
<accession>A0A5J4Q2X3</accession>